<dbReference type="AlphaFoldDB" id="A0A4Z0YIS8"/>
<feature type="compositionally biased region" description="Polar residues" evidence="1">
    <location>
        <begin position="1"/>
        <end position="14"/>
    </location>
</feature>
<evidence type="ECO:0000313" key="3">
    <source>
        <dbReference type="Proteomes" id="UP000297716"/>
    </source>
</evidence>
<dbReference type="EMBL" id="SKBN01000307">
    <property type="protein sequence ID" value="TGJ79195.1"/>
    <property type="molecule type" value="Genomic_DNA"/>
</dbReference>
<keyword evidence="3" id="KW-1185">Reference proteome</keyword>
<protein>
    <submittedName>
        <fullName evidence="2">Uncharacterized protein</fullName>
    </submittedName>
</protein>
<dbReference type="Proteomes" id="UP000297716">
    <property type="component" value="Unassembled WGS sequence"/>
</dbReference>
<evidence type="ECO:0000256" key="1">
    <source>
        <dbReference type="SAM" id="MobiDB-lite"/>
    </source>
</evidence>
<sequence length="155" mass="17133">MSQPWSDATGNSNPWGPGRHRTPNQAPGQQPRTQSSSRQQNQQLAFHAEIRALIDQAYEKGYEKGYKEGQGPAYGAGFAAGHRSGYKLWKMLLRYRDDKDRAQARHRAETEARLKQLSLASDEDDPNISSGLGGQATVFTAGAQQRQHAARATKP</sequence>
<organism evidence="2 3">
    <name type="scientific">Xylaria hypoxylon</name>
    <dbReference type="NCBI Taxonomy" id="37992"/>
    <lineage>
        <taxon>Eukaryota</taxon>
        <taxon>Fungi</taxon>
        <taxon>Dikarya</taxon>
        <taxon>Ascomycota</taxon>
        <taxon>Pezizomycotina</taxon>
        <taxon>Sordariomycetes</taxon>
        <taxon>Xylariomycetidae</taxon>
        <taxon>Xylariales</taxon>
        <taxon>Xylariaceae</taxon>
        <taxon>Xylaria</taxon>
    </lineage>
</organism>
<comment type="caution">
    <text evidence="2">The sequence shown here is derived from an EMBL/GenBank/DDBJ whole genome shotgun (WGS) entry which is preliminary data.</text>
</comment>
<name>A0A4Z0YIS8_9PEZI</name>
<gene>
    <name evidence="2" type="ORF">E0Z10_g9559</name>
</gene>
<reference evidence="2 3" key="1">
    <citation type="submission" date="2019-03" db="EMBL/GenBank/DDBJ databases">
        <title>Draft genome sequence of Xylaria hypoxylon DSM 108379, a ubiquitous saprotrophic-parasitic fungi on hardwood.</title>
        <authorList>
            <person name="Buettner E."/>
            <person name="Leonhardt S."/>
            <person name="Gebauer A.M."/>
            <person name="Liers C."/>
            <person name="Hofrichter M."/>
            <person name="Kellner H."/>
        </authorList>
    </citation>
    <scope>NUCLEOTIDE SEQUENCE [LARGE SCALE GENOMIC DNA]</scope>
    <source>
        <strain evidence="2 3">DSM 108379</strain>
    </source>
</reference>
<evidence type="ECO:0000313" key="2">
    <source>
        <dbReference type="EMBL" id="TGJ79195.1"/>
    </source>
</evidence>
<feature type="region of interest" description="Disordered" evidence="1">
    <location>
        <begin position="1"/>
        <end position="44"/>
    </location>
</feature>
<feature type="compositionally biased region" description="Low complexity" evidence="1">
    <location>
        <begin position="29"/>
        <end position="43"/>
    </location>
</feature>
<proteinExistence type="predicted"/>
<accession>A0A4Z0YIS8</accession>
<feature type="region of interest" description="Disordered" evidence="1">
    <location>
        <begin position="116"/>
        <end position="155"/>
    </location>
</feature>